<name>A0ABD2I618_9BILA</name>
<evidence type="ECO:0000313" key="2">
    <source>
        <dbReference type="Proteomes" id="UP001620626"/>
    </source>
</evidence>
<evidence type="ECO:0000313" key="1">
    <source>
        <dbReference type="EMBL" id="KAL3071618.1"/>
    </source>
</evidence>
<reference evidence="1 2" key="1">
    <citation type="submission" date="2024-10" db="EMBL/GenBank/DDBJ databases">
        <authorList>
            <person name="Kim D."/>
        </authorList>
    </citation>
    <scope>NUCLEOTIDE SEQUENCE [LARGE SCALE GENOMIC DNA]</scope>
    <source>
        <strain evidence="1">BH-2024</strain>
    </source>
</reference>
<dbReference type="EMBL" id="JBICBT010001358">
    <property type="protein sequence ID" value="KAL3071618.1"/>
    <property type="molecule type" value="Genomic_DNA"/>
</dbReference>
<proteinExistence type="predicted"/>
<comment type="caution">
    <text evidence="1">The sequence shown here is derived from an EMBL/GenBank/DDBJ whole genome shotgun (WGS) entry which is preliminary data.</text>
</comment>
<organism evidence="1 2">
    <name type="scientific">Heterodera trifolii</name>
    <dbReference type="NCBI Taxonomy" id="157864"/>
    <lineage>
        <taxon>Eukaryota</taxon>
        <taxon>Metazoa</taxon>
        <taxon>Ecdysozoa</taxon>
        <taxon>Nematoda</taxon>
        <taxon>Chromadorea</taxon>
        <taxon>Rhabditida</taxon>
        <taxon>Tylenchina</taxon>
        <taxon>Tylenchomorpha</taxon>
        <taxon>Tylenchoidea</taxon>
        <taxon>Heteroderidae</taxon>
        <taxon>Heteroderinae</taxon>
        <taxon>Heterodera</taxon>
    </lineage>
</organism>
<dbReference type="AlphaFoldDB" id="A0ABD2I618"/>
<protein>
    <submittedName>
        <fullName evidence="1">Uncharacterized protein</fullName>
    </submittedName>
</protein>
<keyword evidence="2" id="KW-1185">Reference proteome</keyword>
<gene>
    <name evidence="1" type="ORF">niasHT_031982</name>
</gene>
<accession>A0ABD2I618</accession>
<sequence length="66" mass="7481">MPNNGQMAFFVSSGRYAKSSQAFSTASFRANFIISICNCIDYDFVVPFDLTNDVEKCQQQHTDFAR</sequence>
<dbReference type="Proteomes" id="UP001620626">
    <property type="component" value="Unassembled WGS sequence"/>
</dbReference>